<evidence type="ECO:0000313" key="2">
    <source>
        <dbReference type="EMBL" id="TWT90105.1"/>
    </source>
</evidence>
<accession>A0A5C5ZSR4</accession>
<evidence type="ECO:0000259" key="1">
    <source>
        <dbReference type="PROSITE" id="PS50914"/>
    </source>
</evidence>
<organism evidence="2 3">
    <name type="scientific">Pseudobythopirellula maris</name>
    <dbReference type="NCBI Taxonomy" id="2527991"/>
    <lineage>
        <taxon>Bacteria</taxon>
        <taxon>Pseudomonadati</taxon>
        <taxon>Planctomycetota</taxon>
        <taxon>Planctomycetia</taxon>
        <taxon>Pirellulales</taxon>
        <taxon>Lacipirellulaceae</taxon>
        <taxon>Pseudobythopirellula</taxon>
    </lineage>
</organism>
<sequence length="89" mass="9746">MNDALIVHQAEKKLGSSSHLFLRHVRCDAQRGVLTLDGTVPSFYLKQTAQSLVEHVDGVNQIVNELVVVNPYGVSSEPMRQKPVASAGY</sequence>
<keyword evidence="3" id="KW-1185">Reference proteome</keyword>
<dbReference type="EMBL" id="SJPQ01000001">
    <property type="protein sequence ID" value="TWT90105.1"/>
    <property type="molecule type" value="Genomic_DNA"/>
</dbReference>
<reference evidence="2 3" key="1">
    <citation type="submission" date="2019-02" db="EMBL/GenBank/DDBJ databases">
        <title>Deep-cultivation of Planctomycetes and their phenomic and genomic characterization uncovers novel biology.</title>
        <authorList>
            <person name="Wiegand S."/>
            <person name="Jogler M."/>
            <person name="Boedeker C."/>
            <person name="Pinto D."/>
            <person name="Vollmers J."/>
            <person name="Rivas-Marin E."/>
            <person name="Kohn T."/>
            <person name="Peeters S.H."/>
            <person name="Heuer A."/>
            <person name="Rast P."/>
            <person name="Oberbeckmann S."/>
            <person name="Bunk B."/>
            <person name="Jeske O."/>
            <person name="Meyerdierks A."/>
            <person name="Storesund J.E."/>
            <person name="Kallscheuer N."/>
            <person name="Luecker S."/>
            <person name="Lage O.M."/>
            <person name="Pohl T."/>
            <person name="Merkel B.J."/>
            <person name="Hornburger P."/>
            <person name="Mueller R.-W."/>
            <person name="Bruemmer F."/>
            <person name="Labrenz M."/>
            <person name="Spormann A.M."/>
            <person name="Op Den Camp H."/>
            <person name="Overmann J."/>
            <person name="Amann R."/>
            <person name="Jetten M.S.M."/>
            <person name="Mascher T."/>
            <person name="Medema M.H."/>
            <person name="Devos D.P."/>
            <person name="Kaster A.-K."/>
            <person name="Ovreas L."/>
            <person name="Rohde M."/>
            <person name="Galperin M.Y."/>
            <person name="Jogler C."/>
        </authorList>
    </citation>
    <scope>NUCLEOTIDE SEQUENCE [LARGE SCALE GENOMIC DNA]</scope>
    <source>
        <strain evidence="2 3">Mal64</strain>
    </source>
</reference>
<protein>
    <submittedName>
        <fullName evidence="2">BON domain protein</fullName>
    </submittedName>
</protein>
<dbReference type="OrthoDB" id="291621at2"/>
<gene>
    <name evidence="2" type="ORF">Mal64_04880</name>
</gene>
<evidence type="ECO:0000313" key="3">
    <source>
        <dbReference type="Proteomes" id="UP000315440"/>
    </source>
</evidence>
<dbReference type="AlphaFoldDB" id="A0A5C5ZSR4"/>
<dbReference type="RefSeq" id="WP_146396521.1">
    <property type="nucleotide sequence ID" value="NZ_SJPQ01000001.1"/>
</dbReference>
<dbReference type="Proteomes" id="UP000315440">
    <property type="component" value="Unassembled WGS sequence"/>
</dbReference>
<name>A0A5C5ZSR4_9BACT</name>
<dbReference type="Pfam" id="PF04972">
    <property type="entry name" value="BON"/>
    <property type="match status" value="1"/>
</dbReference>
<comment type="caution">
    <text evidence="2">The sequence shown here is derived from an EMBL/GenBank/DDBJ whole genome shotgun (WGS) entry which is preliminary data.</text>
</comment>
<dbReference type="PROSITE" id="PS50914">
    <property type="entry name" value="BON"/>
    <property type="match status" value="1"/>
</dbReference>
<feature type="domain" description="BON" evidence="1">
    <location>
        <begin position="2"/>
        <end position="70"/>
    </location>
</feature>
<proteinExistence type="predicted"/>
<dbReference type="Gene3D" id="3.30.1340.30">
    <property type="match status" value="1"/>
</dbReference>
<dbReference type="InterPro" id="IPR007055">
    <property type="entry name" value="BON_dom"/>
</dbReference>